<feature type="transmembrane region" description="Helical" evidence="1">
    <location>
        <begin position="12"/>
        <end position="45"/>
    </location>
</feature>
<organism evidence="2 3">
    <name type="scientific">Roseburia inulinivorans</name>
    <dbReference type="NCBI Taxonomy" id="360807"/>
    <lineage>
        <taxon>Bacteria</taxon>
        <taxon>Bacillati</taxon>
        <taxon>Bacillota</taxon>
        <taxon>Clostridia</taxon>
        <taxon>Lachnospirales</taxon>
        <taxon>Lachnospiraceae</taxon>
        <taxon>Roseburia</taxon>
    </lineage>
</organism>
<sequence>MDKTKNNIMKIVILIIFLLLFVLGFTYLRFFIVLFLVCMAVIDLIRKKNMAFTEIALIVLLYFSISPGHFPFLFQSLERMRFMILQNQYENEAEVILKNYLEDVDYQMIEGCNWMLTSHGTVNYQRKEENAVIFFITDYTEVSGYVYYSNQTAFDWMKNCAQIENINDHWMMVQMYE</sequence>
<feature type="transmembrane region" description="Helical" evidence="1">
    <location>
        <begin position="51"/>
        <end position="74"/>
    </location>
</feature>
<reference evidence="2 3" key="1">
    <citation type="submission" date="2018-08" db="EMBL/GenBank/DDBJ databases">
        <title>A genome reference for cultivated species of the human gut microbiota.</title>
        <authorList>
            <person name="Zou Y."/>
            <person name="Xue W."/>
            <person name="Luo G."/>
        </authorList>
    </citation>
    <scope>NUCLEOTIDE SEQUENCE [LARGE SCALE GENOMIC DNA]</scope>
    <source>
        <strain evidence="2 3">AM32-8LB</strain>
    </source>
</reference>
<name>A0A1Q6SY29_9FIRM</name>
<evidence type="ECO:0000313" key="2">
    <source>
        <dbReference type="EMBL" id="RHD00983.1"/>
    </source>
</evidence>
<keyword evidence="1" id="KW-0472">Membrane</keyword>
<proteinExistence type="predicted"/>
<gene>
    <name evidence="2" type="ORF">DW813_12570</name>
</gene>
<dbReference type="Proteomes" id="UP000266391">
    <property type="component" value="Unassembled WGS sequence"/>
</dbReference>
<comment type="caution">
    <text evidence="2">The sequence shown here is derived from an EMBL/GenBank/DDBJ whole genome shotgun (WGS) entry which is preliminary data.</text>
</comment>
<dbReference type="EMBL" id="QSIQ01000022">
    <property type="protein sequence ID" value="RHD00983.1"/>
    <property type="molecule type" value="Genomic_DNA"/>
</dbReference>
<accession>A0A1Q6SY29</accession>
<evidence type="ECO:0000256" key="1">
    <source>
        <dbReference type="SAM" id="Phobius"/>
    </source>
</evidence>
<protein>
    <submittedName>
        <fullName evidence="2">Uncharacterized protein</fullName>
    </submittedName>
</protein>
<evidence type="ECO:0000313" key="3">
    <source>
        <dbReference type="Proteomes" id="UP000266391"/>
    </source>
</evidence>
<dbReference type="AlphaFoldDB" id="A0A1Q6SY29"/>
<keyword evidence="1" id="KW-1133">Transmembrane helix</keyword>
<keyword evidence="1" id="KW-0812">Transmembrane</keyword>